<dbReference type="Proteomes" id="UP000275078">
    <property type="component" value="Unassembled WGS sequence"/>
</dbReference>
<gene>
    <name evidence="1" type="ORF">BJ508DRAFT_315397</name>
</gene>
<dbReference type="AlphaFoldDB" id="A0A3N4HFM3"/>
<name>A0A3N4HFM3_ASCIM</name>
<evidence type="ECO:0000313" key="2">
    <source>
        <dbReference type="Proteomes" id="UP000275078"/>
    </source>
</evidence>
<reference evidence="1 2" key="1">
    <citation type="journal article" date="2018" name="Nat. Ecol. Evol.">
        <title>Pezizomycetes genomes reveal the molecular basis of ectomycorrhizal truffle lifestyle.</title>
        <authorList>
            <person name="Murat C."/>
            <person name="Payen T."/>
            <person name="Noel B."/>
            <person name="Kuo A."/>
            <person name="Morin E."/>
            <person name="Chen J."/>
            <person name="Kohler A."/>
            <person name="Krizsan K."/>
            <person name="Balestrini R."/>
            <person name="Da Silva C."/>
            <person name="Montanini B."/>
            <person name="Hainaut M."/>
            <person name="Levati E."/>
            <person name="Barry K.W."/>
            <person name="Belfiori B."/>
            <person name="Cichocki N."/>
            <person name="Clum A."/>
            <person name="Dockter R.B."/>
            <person name="Fauchery L."/>
            <person name="Guy J."/>
            <person name="Iotti M."/>
            <person name="Le Tacon F."/>
            <person name="Lindquist E.A."/>
            <person name="Lipzen A."/>
            <person name="Malagnac F."/>
            <person name="Mello A."/>
            <person name="Molinier V."/>
            <person name="Miyauchi S."/>
            <person name="Poulain J."/>
            <person name="Riccioni C."/>
            <person name="Rubini A."/>
            <person name="Sitrit Y."/>
            <person name="Splivallo R."/>
            <person name="Traeger S."/>
            <person name="Wang M."/>
            <person name="Zifcakova L."/>
            <person name="Wipf D."/>
            <person name="Zambonelli A."/>
            <person name="Paolocci F."/>
            <person name="Nowrousian M."/>
            <person name="Ottonello S."/>
            <person name="Baldrian P."/>
            <person name="Spatafora J.W."/>
            <person name="Henrissat B."/>
            <person name="Nagy L.G."/>
            <person name="Aury J.M."/>
            <person name="Wincker P."/>
            <person name="Grigoriev I.V."/>
            <person name="Bonfante P."/>
            <person name="Martin F.M."/>
        </authorList>
    </citation>
    <scope>NUCLEOTIDE SEQUENCE [LARGE SCALE GENOMIC DNA]</scope>
    <source>
        <strain evidence="1 2">RN42</strain>
    </source>
</reference>
<evidence type="ECO:0008006" key="3">
    <source>
        <dbReference type="Google" id="ProtNLM"/>
    </source>
</evidence>
<evidence type="ECO:0000313" key="1">
    <source>
        <dbReference type="EMBL" id="RPA71688.1"/>
    </source>
</evidence>
<keyword evidence="2" id="KW-1185">Reference proteome</keyword>
<sequence length="232" mass="26419">MQSTTLTAVSIGSVSMIQDLHNVKMSTNHGLLQLPLELRLDIYSCCSAFTLLQLAGTFTQAHTEIHRYPTIFRQSRGFKFGQGFRYSQPPDTQELRLKIQAMSASLTLCLNNIPHLYGSEADLFIRTYTFSSVVVRFPYTAAPKSLLPNEREVRCPLCRKMTMLADEWWICERGMHISFISGCSECIQAHRRRTPPRSVLVYLKEMGRICAEVYDQLIAKPTQLGRHLDVNA</sequence>
<protein>
    <recommendedName>
        <fullName evidence="3">F-box domain-containing protein</fullName>
    </recommendedName>
</protein>
<proteinExistence type="predicted"/>
<accession>A0A3N4HFM3</accession>
<dbReference type="EMBL" id="ML119907">
    <property type="protein sequence ID" value="RPA71688.1"/>
    <property type="molecule type" value="Genomic_DNA"/>
</dbReference>
<organism evidence="1 2">
    <name type="scientific">Ascobolus immersus RN42</name>
    <dbReference type="NCBI Taxonomy" id="1160509"/>
    <lineage>
        <taxon>Eukaryota</taxon>
        <taxon>Fungi</taxon>
        <taxon>Dikarya</taxon>
        <taxon>Ascomycota</taxon>
        <taxon>Pezizomycotina</taxon>
        <taxon>Pezizomycetes</taxon>
        <taxon>Pezizales</taxon>
        <taxon>Ascobolaceae</taxon>
        <taxon>Ascobolus</taxon>
    </lineage>
</organism>